<comment type="caution">
    <text evidence="1">The sequence shown here is derived from an EMBL/GenBank/DDBJ whole genome shotgun (WGS) entry which is preliminary data.</text>
</comment>
<dbReference type="PANTHER" id="PTHR14614">
    <property type="entry name" value="HEPATOCELLULAR CARCINOMA-ASSOCIATED ANTIGEN"/>
    <property type="match status" value="1"/>
</dbReference>
<dbReference type="GO" id="GO:0005737">
    <property type="term" value="C:cytoplasm"/>
    <property type="evidence" value="ECO:0007669"/>
    <property type="project" value="TreeGrafter"/>
</dbReference>
<organism evidence="1 2">
    <name type="scientific">Tuber borchii</name>
    <name type="common">White truffle</name>
    <dbReference type="NCBI Taxonomy" id="42251"/>
    <lineage>
        <taxon>Eukaryota</taxon>
        <taxon>Fungi</taxon>
        <taxon>Dikarya</taxon>
        <taxon>Ascomycota</taxon>
        <taxon>Pezizomycotina</taxon>
        <taxon>Pezizomycetes</taxon>
        <taxon>Pezizales</taxon>
        <taxon>Tuberaceae</taxon>
        <taxon>Tuber</taxon>
    </lineage>
</organism>
<dbReference type="Gene3D" id="3.40.50.150">
    <property type="entry name" value="Vaccinia Virus protein VP39"/>
    <property type="match status" value="1"/>
</dbReference>
<feature type="non-terminal residue" evidence="1">
    <location>
        <position position="204"/>
    </location>
</feature>
<dbReference type="PANTHER" id="PTHR14614:SF162">
    <property type="entry name" value="EXPRESSED PROTEIN"/>
    <property type="match status" value="1"/>
</dbReference>
<dbReference type="AlphaFoldDB" id="A0A2T7A0J3"/>
<dbReference type="SUPFAM" id="SSF53335">
    <property type="entry name" value="S-adenosyl-L-methionine-dependent methyltransferases"/>
    <property type="match status" value="1"/>
</dbReference>
<dbReference type="OrthoDB" id="5333755at2759"/>
<dbReference type="EMBL" id="NESQ01000049">
    <property type="protein sequence ID" value="PUU81195.1"/>
    <property type="molecule type" value="Genomic_DNA"/>
</dbReference>
<dbReference type="GO" id="GO:0008757">
    <property type="term" value="F:S-adenosylmethionine-dependent methyltransferase activity"/>
    <property type="evidence" value="ECO:0007669"/>
    <property type="project" value="UniProtKB-ARBA"/>
</dbReference>
<evidence type="ECO:0000313" key="1">
    <source>
        <dbReference type="EMBL" id="PUU81195.1"/>
    </source>
</evidence>
<feature type="non-terminal residue" evidence="1">
    <location>
        <position position="1"/>
    </location>
</feature>
<sequence>RGRAIDLGAGTGLTSHILSFLGFRVCATDIAQIADTILCENVSRNADLLASIVGGGGTFPISVRALDWTALALPSPPSALWDDDGGGGGGGEEEEVEVIVTADTFYKQDLVRPLILTIRDLCIVSARCARGGSGKEGKRFPLVLVAVEVRDRGLLQCALEVAAREGFECRKVGDGRVRRGLEAAGVHWAKEEWDGGEIWRWAFK</sequence>
<dbReference type="InterPro" id="IPR029063">
    <property type="entry name" value="SAM-dependent_MTases_sf"/>
</dbReference>
<proteinExistence type="predicted"/>
<accession>A0A2T7A0J3</accession>
<dbReference type="STRING" id="42251.A0A2T7A0J3"/>
<reference evidence="1 2" key="1">
    <citation type="submission" date="2017-04" db="EMBL/GenBank/DDBJ databases">
        <title>Draft genome sequence of Tuber borchii Vittad., a whitish edible truffle.</title>
        <authorList>
            <consortium name="DOE Joint Genome Institute"/>
            <person name="Murat C."/>
            <person name="Kuo A."/>
            <person name="Barry K.W."/>
            <person name="Clum A."/>
            <person name="Dockter R.B."/>
            <person name="Fauchery L."/>
            <person name="Iotti M."/>
            <person name="Kohler A."/>
            <person name="Labutti K."/>
            <person name="Lindquist E.A."/>
            <person name="Lipzen A."/>
            <person name="Ohm R.A."/>
            <person name="Wang M."/>
            <person name="Grigoriev I.V."/>
            <person name="Zambonelli A."/>
            <person name="Martin F.M."/>
        </authorList>
    </citation>
    <scope>NUCLEOTIDE SEQUENCE [LARGE SCALE GENOMIC DNA]</scope>
    <source>
        <strain evidence="1 2">Tbo3840</strain>
    </source>
</reference>
<gene>
    <name evidence="1" type="ORF">B9Z19DRAFT_950224</name>
</gene>
<dbReference type="Proteomes" id="UP000244722">
    <property type="component" value="Unassembled WGS sequence"/>
</dbReference>
<keyword evidence="2" id="KW-1185">Reference proteome</keyword>
<name>A0A2T7A0J3_TUBBO</name>
<protein>
    <recommendedName>
        <fullName evidence="3">Methyltransferase-domain-containing protein</fullName>
    </recommendedName>
</protein>
<evidence type="ECO:0008006" key="3">
    <source>
        <dbReference type="Google" id="ProtNLM"/>
    </source>
</evidence>
<dbReference type="InterPro" id="IPR019410">
    <property type="entry name" value="Methyltransf_16"/>
</dbReference>
<dbReference type="GO" id="GO:0005634">
    <property type="term" value="C:nucleus"/>
    <property type="evidence" value="ECO:0007669"/>
    <property type="project" value="TreeGrafter"/>
</dbReference>
<evidence type="ECO:0000313" key="2">
    <source>
        <dbReference type="Proteomes" id="UP000244722"/>
    </source>
</evidence>